<dbReference type="InterPro" id="IPR001611">
    <property type="entry name" value="Leu-rich_rpt"/>
</dbReference>
<dbReference type="InterPro" id="IPR032675">
    <property type="entry name" value="LRR_dom_sf"/>
</dbReference>
<proteinExistence type="predicted"/>
<reference evidence="3" key="1">
    <citation type="submission" date="2011-02" db="EMBL/GenBank/DDBJ databases">
        <title>The Genome Sequence of Capsaspora owczarzaki ATCC 30864.</title>
        <authorList>
            <person name="Russ C."/>
            <person name="Cuomo C."/>
            <person name="Burger G."/>
            <person name="Gray M.W."/>
            <person name="Holland P.W.H."/>
            <person name="King N."/>
            <person name="Lang F.B.F."/>
            <person name="Roger A.J."/>
            <person name="Ruiz-Trillo I."/>
            <person name="Young S.K."/>
            <person name="Zeng Q."/>
            <person name="Gargeya S."/>
            <person name="Alvarado L."/>
            <person name="Berlin A."/>
            <person name="Chapman S.B."/>
            <person name="Chen Z."/>
            <person name="Freedman E."/>
            <person name="Gellesch M."/>
            <person name="Goldberg J."/>
            <person name="Griggs A."/>
            <person name="Gujja S."/>
            <person name="Heilman E."/>
            <person name="Heiman D."/>
            <person name="Howarth C."/>
            <person name="Mehta T."/>
            <person name="Neiman D."/>
            <person name="Pearson M."/>
            <person name="Roberts A."/>
            <person name="Saif S."/>
            <person name="Shea T."/>
            <person name="Shenoy N."/>
            <person name="Sisk P."/>
            <person name="Stolte C."/>
            <person name="Sykes S."/>
            <person name="White J."/>
            <person name="Yandava C."/>
            <person name="Haas B."/>
            <person name="Nusbaum C."/>
            <person name="Birren B."/>
        </authorList>
    </citation>
    <scope>NUCLEOTIDE SEQUENCE</scope>
    <source>
        <strain evidence="3">ATCC 30864</strain>
    </source>
</reference>
<dbReference type="EMBL" id="KE346362">
    <property type="protein sequence ID" value="KJE91323.1"/>
    <property type="molecule type" value="Genomic_DNA"/>
</dbReference>
<evidence type="ECO:0000256" key="1">
    <source>
        <dbReference type="ARBA" id="ARBA00022737"/>
    </source>
</evidence>
<evidence type="ECO:0000313" key="3">
    <source>
        <dbReference type="Proteomes" id="UP000008743"/>
    </source>
</evidence>
<dbReference type="PANTHER" id="PTHR24111:SF0">
    <property type="entry name" value="LEUCINE-RICH REPEAT-CONTAINING PROTEIN"/>
    <property type="match status" value="1"/>
</dbReference>
<keyword evidence="3" id="KW-1185">Reference proteome</keyword>
<dbReference type="InParanoid" id="A0A0D2WME9"/>
<dbReference type="Gene3D" id="3.80.10.10">
    <property type="entry name" value="Ribonuclease Inhibitor"/>
    <property type="match status" value="3"/>
</dbReference>
<evidence type="ECO:0000313" key="2">
    <source>
        <dbReference type="EMBL" id="KJE91323.1"/>
    </source>
</evidence>
<dbReference type="Proteomes" id="UP000008743">
    <property type="component" value="Unassembled WGS sequence"/>
</dbReference>
<organism evidence="2 3">
    <name type="scientific">Capsaspora owczarzaki (strain ATCC 30864)</name>
    <dbReference type="NCBI Taxonomy" id="595528"/>
    <lineage>
        <taxon>Eukaryota</taxon>
        <taxon>Filasterea</taxon>
        <taxon>Capsaspora</taxon>
    </lineage>
</organism>
<accession>A0A0D2WME9</accession>
<dbReference type="SMART" id="SM00368">
    <property type="entry name" value="LRR_RI"/>
    <property type="match status" value="8"/>
</dbReference>
<dbReference type="Pfam" id="PF13516">
    <property type="entry name" value="LRR_6"/>
    <property type="match status" value="8"/>
</dbReference>
<sequence>MLSYQNMNENQRRLYDEAKEANRSGWLDLRHNEIGDAEAQAIAEALKVNTETNTILQGTLRSLMMCDNRIGDAGAQAIAEALKVNKSVITLYVEGNQIGDAGAQAIAETLKVNTTLTVLDVSDNQIGDAGAQAIFEAIKVNPTVTFIDLHTNEIGDAAAQVIAEALKLNKTVAKLRMDLNQIGDAGAQAIADALKANTSLTALSLGRNQIGTAGALAIAEALQVNKTLTSLYLQYNCIGNVGVEAIDEARKVHGTSEVSISDQINPLAFSLLPRLATAEDLQAVFCLLISGSELQDQSASLPVLPPELAERIMDEAHYFQGVQHTKRSQFSAAFFGLALNVTLPRNSVRVKSIQVLRDCRASLDEIAFDVNIRDDQGAVRYECAAKPAFVESTIQLVTICPASHPFLRQIRESWQVQVQPSKVSANLRFESLYVGYV</sequence>
<dbReference type="eggNOG" id="KOG4308">
    <property type="taxonomic scope" value="Eukaryota"/>
</dbReference>
<name>A0A0D2WME9_CAPO3</name>
<gene>
    <name evidence="2" type="ORF">CAOG_002475</name>
</gene>
<dbReference type="OrthoDB" id="341587at2759"/>
<dbReference type="PhylomeDB" id="A0A0D2WME9"/>
<keyword evidence="1" id="KW-0677">Repeat</keyword>
<protein>
    <recommendedName>
        <fullName evidence="4">NOD3 protein</fullName>
    </recommendedName>
</protein>
<dbReference type="PANTHER" id="PTHR24111">
    <property type="entry name" value="LEUCINE-RICH REPEAT-CONTAINING PROTEIN 34"/>
    <property type="match status" value="1"/>
</dbReference>
<dbReference type="InterPro" id="IPR052201">
    <property type="entry name" value="LRR-containing_regulator"/>
</dbReference>
<dbReference type="SUPFAM" id="SSF52047">
    <property type="entry name" value="RNI-like"/>
    <property type="match status" value="1"/>
</dbReference>
<evidence type="ECO:0008006" key="4">
    <source>
        <dbReference type="Google" id="ProtNLM"/>
    </source>
</evidence>
<dbReference type="AlphaFoldDB" id="A0A0D2WME9"/>